<protein>
    <recommendedName>
        <fullName evidence="6">Fe2OG dioxygenase domain-containing protein</fullName>
    </recommendedName>
</protein>
<keyword evidence="2" id="KW-0479">Metal-binding</keyword>
<dbReference type="InterPro" id="IPR006620">
    <property type="entry name" value="Pro_4_hyd_alph"/>
</dbReference>
<keyword evidence="4" id="KW-0560">Oxidoreductase</keyword>
<feature type="domain" description="Fe2OG dioxygenase" evidence="6">
    <location>
        <begin position="236"/>
        <end position="352"/>
    </location>
</feature>
<dbReference type="InterPro" id="IPR044862">
    <property type="entry name" value="Pro_4_hyd_alph_FE2OG_OXY"/>
</dbReference>
<dbReference type="GO" id="GO:0005506">
    <property type="term" value="F:iron ion binding"/>
    <property type="evidence" value="ECO:0007669"/>
    <property type="project" value="InterPro"/>
</dbReference>
<evidence type="ECO:0000256" key="5">
    <source>
        <dbReference type="ARBA" id="ARBA00023004"/>
    </source>
</evidence>
<evidence type="ECO:0000313" key="7">
    <source>
        <dbReference type="EMBL" id="CAD8920747.1"/>
    </source>
</evidence>
<organism evidence="7">
    <name type="scientific">Bicosoecida sp. CB-2014</name>
    <dbReference type="NCBI Taxonomy" id="1486930"/>
    <lineage>
        <taxon>Eukaryota</taxon>
        <taxon>Sar</taxon>
        <taxon>Stramenopiles</taxon>
        <taxon>Bigyra</taxon>
        <taxon>Opalozoa</taxon>
        <taxon>Bicosoecida</taxon>
    </lineage>
</organism>
<dbReference type="InterPro" id="IPR005123">
    <property type="entry name" value="Oxoglu/Fe-dep_dioxygenase_dom"/>
</dbReference>
<dbReference type="GO" id="GO:0031418">
    <property type="term" value="F:L-ascorbic acid binding"/>
    <property type="evidence" value="ECO:0007669"/>
    <property type="project" value="InterPro"/>
</dbReference>
<evidence type="ECO:0000256" key="2">
    <source>
        <dbReference type="ARBA" id="ARBA00022723"/>
    </source>
</evidence>
<keyword evidence="3" id="KW-0223">Dioxygenase</keyword>
<accession>A0A7S1CL51</accession>
<dbReference type="EMBL" id="HBFS01020958">
    <property type="protein sequence ID" value="CAD8920747.1"/>
    <property type="molecule type" value="Transcribed_RNA"/>
</dbReference>
<dbReference type="InterPro" id="IPR045054">
    <property type="entry name" value="P4HA-like"/>
</dbReference>
<proteinExistence type="predicted"/>
<dbReference type="PANTHER" id="PTHR10869">
    <property type="entry name" value="PROLYL 4-HYDROXYLASE ALPHA SUBUNIT"/>
    <property type="match status" value="1"/>
</dbReference>
<evidence type="ECO:0000256" key="3">
    <source>
        <dbReference type="ARBA" id="ARBA00022964"/>
    </source>
</evidence>
<evidence type="ECO:0000259" key="6">
    <source>
        <dbReference type="PROSITE" id="PS51471"/>
    </source>
</evidence>
<comment type="cofactor">
    <cofactor evidence="1">
        <name>L-ascorbate</name>
        <dbReference type="ChEBI" id="CHEBI:38290"/>
    </cofactor>
</comment>
<sequence length="352" mass="38504">MAIAAGRAFERVSAGERCVDGTHGGAGGRADLRSPSRSAAAAAAASRLTIRSEVDDAMDALHARMVTYNAAIQAKGHLKAGFARESTSGADLGSYDRWEAEYRAYRRTLADFALQLEAYNTDRLRRLGGWRLPATPDVPVHGSGAPQRRDIQLGTLRNTAFTLSPLLSERECAAMIETADAIGCRPLVSTLTRSERSNTRAILTDPALAARLWAAVRAHVPPVVKSSEGEWVPYNVSEQLRLCRYLRGEHFGAHKDDRFKNRDVSLFSMMTIVIYLNDGFEGGRLNFLRHEGAGGVVASVRPAAGMACVFDQLLLHEGERLEAGTKWLLRADVVYIKKGVNRRAVHKHRAAV</sequence>
<dbReference type="GO" id="GO:0005783">
    <property type="term" value="C:endoplasmic reticulum"/>
    <property type="evidence" value="ECO:0007669"/>
    <property type="project" value="TreeGrafter"/>
</dbReference>
<keyword evidence="5" id="KW-0408">Iron</keyword>
<evidence type="ECO:0000256" key="4">
    <source>
        <dbReference type="ARBA" id="ARBA00023002"/>
    </source>
</evidence>
<evidence type="ECO:0000256" key="1">
    <source>
        <dbReference type="ARBA" id="ARBA00001961"/>
    </source>
</evidence>
<dbReference type="Gene3D" id="2.60.120.620">
    <property type="entry name" value="q2cbj1_9rhob like domain"/>
    <property type="match status" value="1"/>
</dbReference>
<dbReference type="Pfam" id="PF13640">
    <property type="entry name" value="2OG-FeII_Oxy_3"/>
    <property type="match status" value="1"/>
</dbReference>
<dbReference type="GO" id="GO:0004656">
    <property type="term" value="F:procollagen-proline 4-dioxygenase activity"/>
    <property type="evidence" value="ECO:0007669"/>
    <property type="project" value="TreeGrafter"/>
</dbReference>
<dbReference type="PROSITE" id="PS51471">
    <property type="entry name" value="FE2OG_OXY"/>
    <property type="match status" value="1"/>
</dbReference>
<name>A0A7S1CL51_9STRA</name>
<reference evidence="7" key="1">
    <citation type="submission" date="2021-01" db="EMBL/GenBank/DDBJ databases">
        <authorList>
            <person name="Corre E."/>
            <person name="Pelletier E."/>
            <person name="Niang G."/>
            <person name="Scheremetjew M."/>
            <person name="Finn R."/>
            <person name="Kale V."/>
            <person name="Holt S."/>
            <person name="Cochrane G."/>
            <person name="Meng A."/>
            <person name="Brown T."/>
            <person name="Cohen L."/>
        </authorList>
    </citation>
    <scope>NUCLEOTIDE SEQUENCE</scope>
    <source>
        <strain evidence="7">Ms1</strain>
    </source>
</reference>
<dbReference type="AlphaFoldDB" id="A0A7S1CL51"/>
<dbReference type="SMART" id="SM00702">
    <property type="entry name" value="P4Hc"/>
    <property type="match status" value="1"/>
</dbReference>
<gene>
    <name evidence="7" type="ORF">BSP0115_LOCUS14009</name>
</gene>
<dbReference type="PANTHER" id="PTHR10869:SF236">
    <property type="entry name" value="PROLYL 4-HYDROXYLASE ALPHA SUBUNIT DOMAIN-CONTAINING PROTEIN"/>
    <property type="match status" value="1"/>
</dbReference>